<comment type="catalytic activity">
    <reaction evidence="4">
        <text>a ribonucleoside 5'-phosphate + H2O = a ribonucleoside + phosphate</text>
        <dbReference type="Rhea" id="RHEA:12484"/>
        <dbReference type="ChEBI" id="CHEBI:15377"/>
        <dbReference type="ChEBI" id="CHEBI:18254"/>
        <dbReference type="ChEBI" id="CHEBI:43474"/>
        <dbReference type="ChEBI" id="CHEBI:58043"/>
        <dbReference type="EC" id="3.1.3.5"/>
    </reaction>
</comment>
<keyword evidence="4" id="KW-0963">Cytoplasm</keyword>
<gene>
    <name evidence="4" type="primary">surE</name>
    <name evidence="7" type="ORF">FK85_14745</name>
</gene>
<dbReference type="InterPro" id="IPR002828">
    <property type="entry name" value="SurE-like_Pase/nucleotidase"/>
</dbReference>
<dbReference type="Proteomes" id="UP000053331">
    <property type="component" value="Unassembled WGS sequence"/>
</dbReference>
<evidence type="ECO:0000256" key="1">
    <source>
        <dbReference type="ARBA" id="ARBA00011062"/>
    </source>
</evidence>
<comment type="cofactor">
    <cofactor evidence="4">
        <name>a divalent metal cation</name>
        <dbReference type="ChEBI" id="CHEBI:60240"/>
    </cofactor>
    <text evidence="4">Binds 1 divalent metal cation per subunit.</text>
</comment>
<feature type="binding site" evidence="4">
    <location>
        <position position="11"/>
    </location>
    <ligand>
        <name>a divalent metal cation</name>
        <dbReference type="ChEBI" id="CHEBI:60240"/>
    </ligand>
</feature>
<dbReference type="SUPFAM" id="SSF64167">
    <property type="entry name" value="SurE-like"/>
    <property type="match status" value="1"/>
</dbReference>
<feature type="binding site" evidence="4">
    <location>
        <position position="10"/>
    </location>
    <ligand>
        <name>a divalent metal cation</name>
        <dbReference type="ChEBI" id="CHEBI:60240"/>
    </ligand>
</feature>
<dbReference type="EMBL" id="JNFH02000114">
    <property type="protein sequence ID" value="KDS91924.1"/>
    <property type="molecule type" value="Genomic_DNA"/>
</dbReference>
<dbReference type="PANTHER" id="PTHR30457:SF0">
    <property type="entry name" value="PHOSPHATASE, PUTATIVE (AFU_ORTHOLOGUE AFUA_4G01070)-RELATED"/>
    <property type="match status" value="1"/>
</dbReference>
<dbReference type="OrthoDB" id="26873at2157"/>
<evidence type="ECO:0000256" key="4">
    <source>
        <dbReference type="HAMAP-Rule" id="MF_00060"/>
    </source>
</evidence>
<evidence type="ECO:0000256" key="2">
    <source>
        <dbReference type="ARBA" id="ARBA00022723"/>
    </source>
</evidence>
<sequence>MTTEILLTNDDGIDAVGIRALFDALSNDYEVTVVAPESNQSGVGGARSWWDTTVEYAETDLGYAVEGTPADCVAVADVALGLDPDVVVSGCNHGPNIGAHILGQSGTVGAAMEASFLGTPAIAVSLYDRGNLPVPPTLDNDDFAVAAEVVADLLDRAEIGGGDDAGGGDDGGGDEGGDPSLPFGADVLNVNVPAADDEAADDPTYRLTEPARGFDVIEFHPGEAEPEEENVPEGWEFSERRGEMGMELRDRFWREFLRGDVPDDAGSDRLAAVEGEVSISPLSSSRSIAGDRAGEVVGGPTAPESAASQIEQD</sequence>
<evidence type="ECO:0000313" key="8">
    <source>
        <dbReference type="Proteomes" id="UP000053331"/>
    </source>
</evidence>
<dbReference type="PANTHER" id="PTHR30457">
    <property type="entry name" value="5'-NUCLEOTIDASE SURE"/>
    <property type="match status" value="1"/>
</dbReference>
<proteinExistence type="inferred from homology"/>
<keyword evidence="4" id="KW-0547">Nucleotide-binding</keyword>
<dbReference type="GO" id="GO:0000166">
    <property type="term" value="F:nucleotide binding"/>
    <property type="evidence" value="ECO:0007669"/>
    <property type="project" value="UniProtKB-KW"/>
</dbReference>
<keyword evidence="8" id="KW-1185">Reference proteome</keyword>
<dbReference type="NCBIfam" id="TIGR00087">
    <property type="entry name" value="surE"/>
    <property type="match status" value="1"/>
</dbReference>
<feature type="compositionally biased region" description="Low complexity" evidence="5">
    <location>
        <begin position="278"/>
        <end position="287"/>
    </location>
</feature>
<reference evidence="7 8" key="1">
    <citation type="journal article" date="2015" name="Genome Announc.">
        <title>Draft genome sequence of a Halorubrum H3 strain isolated from the burlinskoye salt lake (Altai Krai, Russia).</title>
        <authorList>
            <person name="Rozanov A.S."/>
            <person name="Bryanskaya A.V."/>
            <person name="Malup T.K."/>
            <person name="Kotenko A.V."/>
            <person name="Peltek S.E."/>
        </authorList>
    </citation>
    <scope>NUCLEOTIDE SEQUENCE [LARGE SCALE GENOMIC DNA]</scope>
    <source>
        <strain evidence="7 8">H3</strain>
    </source>
</reference>
<evidence type="ECO:0000256" key="3">
    <source>
        <dbReference type="ARBA" id="ARBA00022801"/>
    </source>
</evidence>
<keyword evidence="3 4" id="KW-0378">Hydrolase</keyword>
<name>A0A081EWY6_9EURY</name>
<feature type="region of interest" description="Disordered" evidence="5">
    <location>
        <begin position="277"/>
        <end position="313"/>
    </location>
</feature>
<feature type="region of interest" description="Disordered" evidence="5">
    <location>
        <begin position="158"/>
        <end position="186"/>
    </location>
</feature>
<protein>
    <recommendedName>
        <fullName evidence="4">5'-nucleotidase SurE</fullName>
        <ecNumber evidence="4">3.1.3.5</ecNumber>
    </recommendedName>
    <alternativeName>
        <fullName evidence="4">Nucleoside 5'-monophosphate phosphohydrolase</fullName>
    </alternativeName>
</protein>
<accession>A0A081EWY6</accession>
<feature type="binding site" evidence="4">
    <location>
        <position position="92"/>
    </location>
    <ligand>
        <name>a divalent metal cation</name>
        <dbReference type="ChEBI" id="CHEBI:60240"/>
    </ligand>
</feature>
<dbReference type="Pfam" id="PF01975">
    <property type="entry name" value="SurE"/>
    <property type="match status" value="1"/>
</dbReference>
<dbReference type="Gene3D" id="3.40.1210.10">
    <property type="entry name" value="Survival protein SurE-like phosphatase/nucleotidase"/>
    <property type="match status" value="1"/>
</dbReference>
<feature type="compositionally biased region" description="Gly residues" evidence="5">
    <location>
        <begin position="159"/>
        <end position="170"/>
    </location>
</feature>
<organism evidence="7 8">
    <name type="scientific">Halorubrum saccharovorum</name>
    <dbReference type="NCBI Taxonomy" id="2248"/>
    <lineage>
        <taxon>Archaea</taxon>
        <taxon>Methanobacteriati</taxon>
        <taxon>Methanobacteriota</taxon>
        <taxon>Stenosarchaea group</taxon>
        <taxon>Halobacteria</taxon>
        <taxon>Halobacteriales</taxon>
        <taxon>Haloferacaceae</taxon>
        <taxon>Halorubrum</taxon>
    </lineage>
</organism>
<comment type="subcellular location">
    <subcellularLocation>
        <location evidence="4">Cytoplasm</location>
    </subcellularLocation>
</comment>
<dbReference type="InterPro" id="IPR036523">
    <property type="entry name" value="SurE-like_sf"/>
</dbReference>
<comment type="caution">
    <text evidence="7">The sequence shown here is derived from an EMBL/GenBank/DDBJ whole genome shotgun (WGS) entry which is preliminary data.</text>
</comment>
<dbReference type="AlphaFoldDB" id="A0A081EWY6"/>
<keyword evidence="2 4" id="KW-0479">Metal-binding</keyword>
<dbReference type="EC" id="3.1.3.5" evidence="4"/>
<comment type="similarity">
    <text evidence="1 4">Belongs to the SurE nucleotidase family.</text>
</comment>
<dbReference type="GO" id="GO:0008253">
    <property type="term" value="F:5'-nucleotidase activity"/>
    <property type="evidence" value="ECO:0007669"/>
    <property type="project" value="UniProtKB-UniRule"/>
</dbReference>
<dbReference type="InterPro" id="IPR030048">
    <property type="entry name" value="SurE"/>
</dbReference>
<dbReference type="GO" id="GO:0005737">
    <property type="term" value="C:cytoplasm"/>
    <property type="evidence" value="ECO:0007669"/>
    <property type="project" value="UniProtKB-SubCell"/>
</dbReference>
<feature type="domain" description="Survival protein SurE-like phosphatase/nucleotidase" evidence="6">
    <location>
        <begin position="5"/>
        <end position="201"/>
    </location>
</feature>
<comment type="function">
    <text evidence="4">Nucleotidase that shows phosphatase activity on nucleoside 5'-monophosphates.</text>
</comment>
<dbReference type="HAMAP" id="MF_00060">
    <property type="entry name" value="SurE"/>
    <property type="match status" value="1"/>
</dbReference>
<evidence type="ECO:0000256" key="5">
    <source>
        <dbReference type="SAM" id="MobiDB-lite"/>
    </source>
</evidence>
<evidence type="ECO:0000313" key="7">
    <source>
        <dbReference type="EMBL" id="KDS91924.1"/>
    </source>
</evidence>
<dbReference type="RefSeq" id="WP_050026909.1">
    <property type="nucleotide sequence ID" value="NZ_JNFH02000114.1"/>
</dbReference>
<dbReference type="GO" id="GO:0046872">
    <property type="term" value="F:metal ion binding"/>
    <property type="evidence" value="ECO:0007669"/>
    <property type="project" value="UniProtKB-UniRule"/>
</dbReference>
<feature type="binding site" evidence="4">
    <location>
        <position position="41"/>
    </location>
    <ligand>
        <name>a divalent metal cation</name>
        <dbReference type="ChEBI" id="CHEBI:60240"/>
    </ligand>
</feature>
<evidence type="ECO:0000259" key="6">
    <source>
        <dbReference type="Pfam" id="PF01975"/>
    </source>
</evidence>